<keyword evidence="11 14" id="KW-1015">Disulfide bond</keyword>
<evidence type="ECO:0000256" key="10">
    <source>
        <dbReference type="ARBA" id="ARBA00023136"/>
    </source>
</evidence>
<comment type="caution">
    <text evidence="16">The sequence shown here is derived from an EMBL/GenBank/DDBJ whole genome shotgun (WGS) entry which is preliminary data.</text>
</comment>
<keyword evidence="13 14" id="KW-0676">Redox-active center</keyword>
<dbReference type="AlphaFoldDB" id="A0A242MBF1"/>
<comment type="similarity">
    <text evidence="2 14">Belongs to the DsbB family.</text>
</comment>
<feature type="topological domain" description="Cytoplasmic" evidence="14">
    <location>
        <begin position="187"/>
        <end position="192"/>
    </location>
</feature>
<feature type="transmembrane region" description="Helical" evidence="15">
    <location>
        <begin position="37"/>
        <end position="57"/>
    </location>
</feature>
<dbReference type="GO" id="GO:0015035">
    <property type="term" value="F:protein-disulfide reductase activity"/>
    <property type="evidence" value="ECO:0007669"/>
    <property type="project" value="UniProtKB-UniRule"/>
</dbReference>
<comment type="function">
    <text evidence="14">Required for disulfide bond formation in some periplasmic proteins. Acts by oxidizing the DsbA protein.</text>
</comment>
<proteinExistence type="inferred from homology"/>
<keyword evidence="3 14" id="KW-0813">Transport</keyword>
<evidence type="ECO:0000256" key="2">
    <source>
        <dbReference type="ARBA" id="ARBA00008823"/>
    </source>
</evidence>
<sequence>MRIFRCFFLEPTGNMNNSLNHFSMHGDDRAIRRERRLLVLLALISLALVGGALYLQFVKGEDPCPLCIIQRYFFVLIAVFALLGASFRGWRGIALLEVLVVLSALGGVVASARHVYVQAHPGFSCGFDALQPLVDSLPPAQWLPQVFKVAGLCETPYPPILGLSLPQWGLIGFTVMFLAVAGSLWSKRRLRA</sequence>
<feature type="topological domain" description="Periplasmic" evidence="14">
    <location>
        <begin position="55"/>
        <end position="72"/>
    </location>
</feature>
<evidence type="ECO:0000313" key="17">
    <source>
        <dbReference type="Proteomes" id="UP000195221"/>
    </source>
</evidence>
<dbReference type="InterPro" id="IPR023380">
    <property type="entry name" value="DsbB-like_sf"/>
</dbReference>
<keyword evidence="5" id="KW-0997">Cell inner membrane</keyword>
<keyword evidence="10 14" id="KW-0472">Membrane</keyword>
<feature type="transmembrane region" description="Helical" evidence="15">
    <location>
        <begin position="69"/>
        <end position="87"/>
    </location>
</feature>
<evidence type="ECO:0000256" key="5">
    <source>
        <dbReference type="ARBA" id="ARBA00022519"/>
    </source>
</evidence>
<reference evidence="16 17" key="1">
    <citation type="submission" date="2017-03" db="EMBL/GenBank/DDBJ databases">
        <title>Genome analysis of strain PAMC 26577.</title>
        <authorList>
            <person name="Oh H.-M."/>
            <person name="Yang J.-A."/>
        </authorList>
    </citation>
    <scope>NUCLEOTIDE SEQUENCE [LARGE SCALE GENOMIC DNA]</scope>
    <source>
        <strain evidence="16 17">PAMC 26577</strain>
    </source>
</reference>
<keyword evidence="7 14" id="KW-0249">Electron transport</keyword>
<evidence type="ECO:0000256" key="15">
    <source>
        <dbReference type="SAM" id="Phobius"/>
    </source>
</evidence>
<dbReference type="PANTHER" id="PTHR36570:SF3">
    <property type="entry name" value="DISULFIDE BOND FORMATION PROTEIN B"/>
    <property type="match status" value="1"/>
</dbReference>
<evidence type="ECO:0000256" key="13">
    <source>
        <dbReference type="ARBA" id="ARBA00023284"/>
    </source>
</evidence>
<dbReference type="GO" id="GO:0009055">
    <property type="term" value="F:electron transfer activity"/>
    <property type="evidence" value="ECO:0007669"/>
    <property type="project" value="UniProtKB-UniRule"/>
</dbReference>
<evidence type="ECO:0000256" key="14">
    <source>
        <dbReference type="HAMAP-Rule" id="MF_00286"/>
    </source>
</evidence>
<dbReference type="InterPro" id="IPR050183">
    <property type="entry name" value="DsbB"/>
</dbReference>
<dbReference type="EMBL" id="NBTZ01000131">
    <property type="protein sequence ID" value="OTP68627.1"/>
    <property type="molecule type" value="Genomic_DNA"/>
</dbReference>
<name>A0A242MBF1_CABSO</name>
<feature type="topological domain" description="Periplasmic" evidence="14">
    <location>
        <begin position="113"/>
        <end position="167"/>
    </location>
</feature>
<comment type="caution">
    <text evidence="14">Lacks conserved residue(s) required for the propagation of feature annotation.</text>
</comment>
<keyword evidence="12 14" id="KW-0143">Chaperone</keyword>
<keyword evidence="9 14" id="KW-0560">Oxidoreductase</keyword>
<evidence type="ECO:0000256" key="7">
    <source>
        <dbReference type="ARBA" id="ARBA00022982"/>
    </source>
</evidence>
<dbReference type="Gene3D" id="1.20.1550.10">
    <property type="entry name" value="DsbB-like"/>
    <property type="match status" value="1"/>
</dbReference>
<evidence type="ECO:0000256" key="1">
    <source>
        <dbReference type="ARBA" id="ARBA00004429"/>
    </source>
</evidence>
<keyword evidence="6 14" id="KW-0812">Transmembrane</keyword>
<evidence type="ECO:0000256" key="9">
    <source>
        <dbReference type="ARBA" id="ARBA00023002"/>
    </source>
</evidence>
<dbReference type="InterPro" id="IPR003752">
    <property type="entry name" value="DiS_bond_form_DsbB/BdbC"/>
</dbReference>
<evidence type="ECO:0000256" key="8">
    <source>
        <dbReference type="ARBA" id="ARBA00022989"/>
    </source>
</evidence>
<dbReference type="Pfam" id="PF02600">
    <property type="entry name" value="DsbB"/>
    <property type="match status" value="1"/>
</dbReference>
<accession>A0A242MBF1</accession>
<comment type="subcellular location">
    <subcellularLocation>
        <location evidence="1">Cell inner membrane</location>
        <topology evidence="1">Multi-pass membrane protein</topology>
    </subcellularLocation>
    <subcellularLocation>
        <location evidence="14">Cell membrane</location>
        <topology evidence="14">Multi-pass membrane protein</topology>
    </subcellularLocation>
</comment>
<evidence type="ECO:0000256" key="3">
    <source>
        <dbReference type="ARBA" id="ARBA00022448"/>
    </source>
</evidence>
<feature type="disulfide bond" description="Redox-active" evidence="14">
    <location>
        <begin position="64"/>
        <end position="67"/>
    </location>
</feature>
<evidence type="ECO:0000313" key="16">
    <source>
        <dbReference type="EMBL" id="OTP68627.1"/>
    </source>
</evidence>
<dbReference type="NCBIfam" id="NF002552">
    <property type="entry name" value="PRK02110.1"/>
    <property type="match status" value="1"/>
</dbReference>
<dbReference type="GO" id="GO:0006457">
    <property type="term" value="P:protein folding"/>
    <property type="evidence" value="ECO:0007669"/>
    <property type="project" value="InterPro"/>
</dbReference>
<dbReference type="HAMAP" id="MF_00286">
    <property type="entry name" value="DsbB"/>
    <property type="match status" value="1"/>
</dbReference>
<keyword evidence="8 14" id="KW-1133">Transmembrane helix</keyword>
<dbReference type="Proteomes" id="UP000195221">
    <property type="component" value="Unassembled WGS sequence"/>
</dbReference>
<gene>
    <name evidence="14" type="primary">dsbB</name>
    <name evidence="16" type="ORF">PAMC26577_33155</name>
</gene>
<keyword evidence="4 14" id="KW-1003">Cell membrane</keyword>
<dbReference type="SUPFAM" id="SSF158442">
    <property type="entry name" value="DsbB-like"/>
    <property type="match status" value="1"/>
</dbReference>
<feature type="topological domain" description="Cytoplasmic" evidence="14">
    <location>
        <begin position="1"/>
        <end position="37"/>
    </location>
</feature>
<evidence type="ECO:0000256" key="11">
    <source>
        <dbReference type="ARBA" id="ARBA00023157"/>
    </source>
</evidence>
<dbReference type="GO" id="GO:0005886">
    <property type="term" value="C:plasma membrane"/>
    <property type="evidence" value="ECO:0007669"/>
    <property type="project" value="UniProtKB-SubCell"/>
</dbReference>
<feature type="transmembrane region" description="Helical" evidence="15">
    <location>
        <begin position="165"/>
        <end position="185"/>
    </location>
</feature>
<evidence type="ECO:0000256" key="6">
    <source>
        <dbReference type="ARBA" id="ARBA00022692"/>
    </source>
</evidence>
<dbReference type="InterPro" id="IPR022920">
    <property type="entry name" value="Disulphide_bond_form_DsbB"/>
</dbReference>
<dbReference type="PANTHER" id="PTHR36570">
    <property type="entry name" value="DISULFIDE BOND FORMATION PROTEIN B"/>
    <property type="match status" value="1"/>
</dbReference>
<feature type="transmembrane region" description="Helical" evidence="15">
    <location>
        <begin position="94"/>
        <end position="112"/>
    </location>
</feature>
<organism evidence="16 17">
    <name type="scientific">Caballeronia sordidicola</name>
    <name type="common">Burkholderia sordidicola</name>
    <dbReference type="NCBI Taxonomy" id="196367"/>
    <lineage>
        <taxon>Bacteria</taxon>
        <taxon>Pseudomonadati</taxon>
        <taxon>Pseudomonadota</taxon>
        <taxon>Betaproteobacteria</taxon>
        <taxon>Burkholderiales</taxon>
        <taxon>Burkholderiaceae</taxon>
        <taxon>Caballeronia</taxon>
    </lineage>
</organism>
<protein>
    <recommendedName>
        <fullName evidence="14">Disulfide bond formation protein B</fullName>
    </recommendedName>
    <alternativeName>
        <fullName evidence="14">Disulfide oxidoreductase</fullName>
    </alternativeName>
</protein>
<evidence type="ECO:0000256" key="4">
    <source>
        <dbReference type="ARBA" id="ARBA00022475"/>
    </source>
</evidence>
<evidence type="ECO:0000256" key="12">
    <source>
        <dbReference type="ARBA" id="ARBA00023186"/>
    </source>
</evidence>